<evidence type="ECO:0000256" key="11">
    <source>
        <dbReference type="ARBA" id="ARBA00023136"/>
    </source>
</evidence>
<dbReference type="GO" id="GO:0005886">
    <property type="term" value="C:plasma membrane"/>
    <property type="evidence" value="ECO:0007669"/>
    <property type="project" value="UniProtKB-SubCell"/>
</dbReference>
<evidence type="ECO:0000256" key="8">
    <source>
        <dbReference type="ARBA" id="ARBA00022840"/>
    </source>
</evidence>
<evidence type="ECO:0000256" key="12">
    <source>
        <dbReference type="SAM" id="Coils"/>
    </source>
</evidence>
<evidence type="ECO:0000256" key="7">
    <source>
        <dbReference type="ARBA" id="ARBA00022777"/>
    </source>
</evidence>
<feature type="transmembrane region" description="Helical" evidence="13">
    <location>
        <begin position="292"/>
        <end position="320"/>
    </location>
</feature>
<dbReference type="Pfam" id="PF00672">
    <property type="entry name" value="HAMP"/>
    <property type="match status" value="1"/>
</dbReference>
<evidence type="ECO:0000256" key="3">
    <source>
        <dbReference type="ARBA" id="ARBA00022553"/>
    </source>
</evidence>
<sequence>MNRLLHRLSFKQRIWYSFVTLMTMAIAATGWISYTISSRVVEQNALQLRQDTINKSAQVLDEKLKKIVLSILSLKMSDAYQAILRDVSSNDSRRYYARLTALQPILAQLKFNDNFIQSILLVTPIGDFYPTNYMRHSEYSFYESDIYRQIQASNRDIWVTGHEDRLFYGNDQVISLVLDGSGSSPLDNVYIVVNIKVKDLLNLIVSEISRPTGFSLIDDRGNSVFGSASYTSGSTGNSSDFLTQFTADKKGNFVSELNRDEYLVNYARLEMGKNWLLYDMQSKREVLKQVEWIKWTTLFLILGSMFLVLLTSNVITKLLLRPLGRLQKLMARVENNDLNVRFHSKYKDEVSQVGMRFNFMLDEIKKLIKEVKDREEEKRRAEIKALSAQMEPHFLYNTLNTIYCKSILGNNDDVNEMILALSSMFQLGLSQGRDIVRIEDELSHVRYYLMLQQQCYEGRFEFRIDVEDETILSYSIPKLTLQPLVENTILHGFRDIEEGGFILIELGHSSDRDMLRIAVEDNGVGMDSERQRPLLPEPPMSHKGYALRNIKDRLRLYYGQVASVQFVSKQGQGCRVELMISMHKEEMTDGYIGPDGTRAV</sequence>
<keyword evidence="3" id="KW-0597">Phosphoprotein</keyword>
<protein>
    <submittedName>
        <fullName evidence="15">Sensor histidine kinase</fullName>
        <ecNumber evidence="15">2.7.13.3</ecNumber>
    </submittedName>
</protein>
<organism evidence="15">
    <name type="scientific">Paenibacillus sp. AN1007</name>
    <dbReference type="NCBI Taxonomy" id="3151385"/>
    <lineage>
        <taxon>Bacteria</taxon>
        <taxon>Bacillati</taxon>
        <taxon>Bacillota</taxon>
        <taxon>Bacilli</taxon>
        <taxon>Bacillales</taxon>
        <taxon>Paenibacillaceae</taxon>
        <taxon>Paenibacillus</taxon>
    </lineage>
</organism>
<evidence type="ECO:0000256" key="4">
    <source>
        <dbReference type="ARBA" id="ARBA00022679"/>
    </source>
</evidence>
<dbReference type="InterPro" id="IPR036890">
    <property type="entry name" value="HATPase_C_sf"/>
</dbReference>
<dbReference type="EMBL" id="CP159992">
    <property type="protein sequence ID" value="XCP97540.1"/>
    <property type="molecule type" value="Genomic_DNA"/>
</dbReference>
<keyword evidence="2" id="KW-1003">Cell membrane</keyword>
<keyword evidence="9 13" id="KW-1133">Transmembrane helix</keyword>
<dbReference type="PANTHER" id="PTHR34220">
    <property type="entry name" value="SENSOR HISTIDINE KINASE YPDA"/>
    <property type="match status" value="1"/>
</dbReference>
<dbReference type="Pfam" id="PF06580">
    <property type="entry name" value="His_kinase"/>
    <property type="match status" value="1"/>
</dbReference>
<dbReference type="InterPro" id="IPR003594">
    <property type="entry name" value="HATPase_dom"/>
</dbReference>
<feature type="transmembrane region" description="Helical" evidence="13">
    <location>
        <begin position="14"/>
        <end position="34"/>
    </location>
</feature>
<evidence type="ECO:0000256" key="1">
    <source>
        <dbReference type="ARBA" id="ARBA00004651"/>
    </source>
</evidence>
<accession>A0AAU8NN29</accession>
<dbReference type="SUPFAM" id="SSF55874">
    <property type="entry name" value="ATPase domain of HSP90 chaperone/DNA topoisomerase II/histidine kinase"/>
    <property type="match status" value="1"/>
</dbReference>
<evidence type="ECO:0000256" key="10">
    <source>
        <dbReference type="ARBA" id="ARBA00023012"/>
    </source>
</evidence>
<dbReference type="Gene3D" id="6.10.340.10">
    <property type="match status" value="1"/>
</dbReference>
<dbReference type="InterPro" id="IPR010559">
    <property type="entry name" value="Sig_transdc_His_kin_internal"/>
</dbReference>
<evidence type="ECO:0000313" key="15">
    <source>
        <dbReference type="EMBL" id="XCP97540.1"/>
    </source>
</evidence>
<dbReference type="InterPro" id="IPR003660">
    <property type="entry name" value="HAMP_dom"/>
</dbReference>
<feature type="domain" description="HAMP" evidence="14">
    <location>
        <begin position="317"/>
        <end position="369"/>
    </location>
</feature>
<proteinExistence type="predicted"/>
<keyword evidence="7 15" id="KW-0418">Kinase</keyword>
<evidence type="ECO:0000256" key="2">
    <source>
        <dbReference type="ARBA" id="ARBA00022475"/>
    </source>
</evidence>
<dbReference type="GO" id="GO:0005524">
    <property type="term" value="F:ATP binding"/>
    <property type="evidence" value="ECO:0007669"/>
    <property type="project" value="UniProtKB-KW"/>
</dbReference>
<evidence type="ECO:0000256" key="13">
    <source>
        <dbReference type="SAM" id="Phobius"/>
    </source>
</evidence>
<keyword evidence="10" id="KW-0902">Two-component regulatory system</keyword>
<evidence type="ECO:0000256" key="5">
    <source>
        <dbReference type="ARBA" id="ARBA00022692"/>
    </source>
</evidence>
<dbReference type="Gene3D" id="3.30.565.10">
    <property type="entry name" value="Histidine kinase-like ATPase, C-terminal domain"/>
    <property type="match status" value="1"/>
</dbReference>
<keyword evidence="12" id="KW-0175">Coiled coil</keyword>
<dbReference type="CDD" id="cd06225">
    <property type="entry name" value="HAMP"/>
    <property type="match status" value="1"/>
</dbReference>
<comment type="subcellular location">
    <subcellularLocation>
        <location evidence="1">Cell membrane</location>
        <topology evidence="1">Multi-pass membrane protein</topology>
    </subcellularLocation>
</comment>
<dbReference type="SUPFAM" id="SSF158472">
    <property type="entry name" value="HAMP domain-like"/>
    <property type="match status" value="1"/>
</dbReference>
<dbReference type="PANTHER" id="PTHR34220:SF11">
    <property type="entry name" value="SENSOR PROTEIN KINASE HPTS"/>
    <property type="match status" value="1"/>
</dbReference>
<dbReference type="EC" id="2.7.13.3" evidence="15"/>
<dbReference type="GO" id="GO:0000155">
    <property type="term" value="F:phosphorelay sensor kinase activity"/>
    <property type="evidence" value="ECO:0007669"/>
    <property type="project" value="InterPro"/>
</dbReference>
<evidence type="ECO:0000256" key="9">
    <source>
        <dbReference type="ARBA" id="ARBA00022989"/>
    </source>
</evidence>
<keyword evidence="6" id="KW-0547">Nucleotide-binding</keyword>
<dbReference type="AlphaFoldDB" id="A0AAU8NN29"/>
<keyword evidence="11 13" id="KW-0472">Membrane</keyword>
<dbReference type="InterPro" id="IPR050640">
    <property type="entry name" value="Bact_2-comp_sensor_kinase"/>
</dbReference>
<evidence type="ECO:0000256" key="6">
    <source>
        <dbReference type="ARBA" id="ARBA00022741"/>
    </source>
</evidence>
<dbReference type="PROSITE" id="PS50885">
    <property type="entry name" value="HAMP"/>
    <property type="match status" value="1"/>
</dbReference>
<dbReference type="RefSeq" id="WP_366296205.1">
    <property type="nucleotide sequence ID" value="NZ_CP159992.1"/>
</dbReference>
<keyword evidence="8" id="KW-0067">ATP-binding</keyword>
<gene>
    <name evidence="15" type="ORF">ABXS70_12920</name>
</gene>
<feature type="coiled-coil region" evidence="12">
    <location>
        <begin position="357"/>
        <end position="391"/>
    </location>
</feature>
<keyword evidence="4 15" id="KW-0808">Transferase</keyword>
<dbReference type="SMART" id="SM00304">
    <property type="entry name" value="HAMP"/>
    <property type="match status" value="1"/>
</dbReference>
<reference evidence="15" key="1">
    <citation type="submission" date="2024-05" db="EMBL/GenBank/DDBJ databases">
        <title>Draft genome assemblies of 36 bacteria isolated from hibernating arctic ground squirrels.</title>
        <authorList>
            <person name="McKee H."/>
            <person name="Mullen L."/>
            <person name="Drown D.M."/>
            <person name="Duddleston K.N."/>
        </authorList>
    </citation>
    <scope>NUCLEOTIDE SEQUENCE</scope>
    <source>
        <strain evidence="15">AN1007</strain>
    </source>
</reference>
<dbReference type="Pfam" id="PF02518">
    <property type="entry name" value="HATPase_c"/>
    <property type="match status" value="1"/>
</dbReference>
<evidence type="ECO:0000259" key="14">
    <source>
        <dbReference type="PROSITE" id="PS50885"/>
    </source>
</evidence>
<name>A0AAU8NN29_9BACL</name>
<keyword evidence="5 13" id="KW-0812">Transmembrane</keyword>